<dbReference type="PANTHER" id="PTHR11662">
    <property type="entry name" value="SOLUTE CARRIER FAMILY 17"/>
    <property type="match status" value="1"/>
</dbReference>
<feature type="transmembrane region" description="Helical" evidence="5">
    <location>
        <begin position="353"/>
        <end position="371"/>
    </location>
</feature>
<dbReference type="InterPro" id="IPR036259">
    <property type="entry name" value="MFS_trans_sf"/>
</dbReference>
<evidence type="ECO:0000256" key="2">
    <source>
        <dbReference type="ARBA" id="ARBA00022692"/>
    </source>
</evidence>
<evidence type="ECO:0000256" key="3">
    <source>
        <dbReference type="ARBA" id="ARBA00022989"/>
    </source>
</evidence>
<dbReference type="AlphaFoldDB" id="R4WKT5"/>
<dbReference type="EMBL" id="AK418230">
    <property type="protein sequence ID" value="BAN21445.1"/>
    <property type="molecule type" value="mRNA"/>
</dbReference>
<dbReference type="PANTHER" id="PTHR11662:SF280">
    <property type="entry name" value="FI21844P1-RELATED"/>
    <property type="match status" value="1"/>
</dbReference>
<reference evidence="7" key="1">
    <citation type="journal article" date="2013" name="PLoS ONE">
        <title>Gene expression in gut symbiotic organ of stinkbug affected by extracellular bacterial symbiont.</title>
        <authorList>
            <person name="Futahashi R."/>
            <person name="Tanaka K."/>
            <person name="Tanahashi M."/>
            <person name="Nikoh N."/>
            <person name="Kikuchi Y."/>
            <person name="Lee B.L."/>
            <person name="Fukatsu T."/>
        </authorList>
    </citation>
    <scope>NUCLEOTIDE SEQUENCE</scope>
    <source>
        <tissue evidence="7">Midgut</tissue>
    </source>
</reference>
<feature type="transmembrane region" description="Helical" evidence="5">
    <location>
        <begin position="21"/>
        <end position="40"/>
    </location>
</feature>
<dbReference type="GO" id="GO:0006820">
    <property type="term" value="P:monoatomic anion transport"/>
    <property type="evidence" value="ECO:0007669"/>
    <property type="project" value="TreeGrafter"/>
</dbReference>
<name>R4WKT5_RIPPE</name>
<accession>R4WKT5</accession>
<keyword evidence="4 5" id="KW-0472">Membrane</keyword>
<dbReference type="Pfam" id="PF07690">
    <property type="entry name" value="MFS_1"/>
    <property type="match status" value="1"/>
</dbReference>
<dbReference type="GO" id="GO:0016020">
    <property type="term" value="C:membrane"/>
    <property type="evidence" value="ECO:0007669"/>
    <property type="project" value="UniProtKB-SubCell"/>
</dbReference>
<protein>
    <submittedName>
        <fullName evidence="7">Sodium-dependent phosphate transporter</fullName>
    </submittedName>
</protein>
<dbReference type="Gene3D" id="1.20.1250.20">
    <property type="entry name" value="MFS general substrate transporter like domains"/>
    <property type="match status" value="2"/>
</dbReference>
<evidence type="ECO:0000256" key="5">
    <source>
        <dbReference type="SAM" id="Phobius"/>
    </source>
</evidence>
<evidence type="ECO:0000259" key="6">
    <source>
        <dbReference type="PROSITE" id="PS50850"/>
    </source>
</evidence>
<feature type="transmembrane region" description="Helical" evidence="5">
    <location>
        <begin position="383"/>
        <end position="409"/>
    </location>
</feature>
<evidence type="ECO:0000256" key="4">
    <source>
        <dbReference type="ARBA" id="ARBA00023136"/>
    </source>
</evidence>
<evidence type="ECO:0000256" key="1">
    <source>
        <dbReference type="ARBA" id="ARBA00004141"/>
    </source>
</evidence>
<dbReference type="SUPFAM" id="SSF103473">
    <property type="entry name" value="MFS general substrate transporter"/>
    <property type="match status" value="1"/>
</dbReference>
<feature type="transmembrane region" description="Helical" evidence="5">
    <location>
        <begin position="253"/>
        <end position="274"/>
    </location>
</feature>
<keyword evidence="3 5" id="KW-1133">Transmembrane helix</keyword>
<feature type="transmembrane region" description="Helical" evidence="5">
    <location>
        <begin position="294"/>
        <end position="315"/>
    </location>
</feature>
<sequence length="459" mass="50236">MEKIELSNVPPEKKKHGGMGVRHFQAGLVFFGLVVSYIQRLNLSVAVVGMMTSKKNRVDLTPETKALVLSGMFWGYSVLQVPAGAIGRRGYAVKLFAIGNFASGAISLLIPLAAQEFGYVGIFVLRFILGILQGSIYPNMSNLMANWAIPQEKEPMLCIVQSGVMFGSLISMTLSGYVGYHYDWPSIFYVSGLIGTIGGIIQYFLGADGPDSCKSISEEERDYMRICFQADNKEVQQKRGDVPWKKILTSGPVIALTITMWCACWCTWTIITLTPTYINGVLRFNLQDDGLLSSLPYLCCCITSISLTFISGMLKRKTSISESFLRPFWNSLAMYGVGASLLVLAYAPVTTTLAVGMLTTAVGINAAGYLGHGVNILDLSPNYAGVIMSISNSVANIASLLGPLISTYLIKDTSDPNEWRIVFTTSAMISFIGNTIFVFWSTTEKQPWDEESRRSSKVA</sequence>
<keyword evidence="2 5" id="KW-0812">Transmembrane</keyword>
<dbReference type="InterPro" id="IPR011701">
    <property type="entry name" value="MFS"/>
</dbReference>
<feature type="domain" description="Major facilitator superfamily (MFS) profile" evidence="6">
    <location>
        <begin position="28"/>
        <end position="445"/>
    </location>
</feature>
<dbReference type="FunFam" id="1.20.1250.20:FF:000532">
    <property type="entry name" value="SLC (SoLute Carrier) homolog"/>
    <property type="match status" value="1"/>
</dbReference>
<dbReference type="InterPro" id="IPR020846">
    <property type="entry name" value="MFS_dom"/>
</dbReference>
<dbReference type="GO" id="GO:0022857">
    <property type="term" value="F:transmembrane transporter activity"/>
    <property type="evidence" value="ECO:0007669"/>
    <property type="project" value="InterPro"/>
</dbReference>
<feature type="transmembrane region" description="Helical" evidence="5">
    <location>
        <begin position="421"/>
        <end position="440"/>
    </location>
</feature>
<feature type="transmembrane region" description="Helical" evidence="5">
    <location>
        <begin position="327"/>
        <end position="347"/>
    </location>
</feature>
<proteinExistence type="evidence at transcript level"/>
<comment type="subcellular location">
    <subcellularLocation>
        <location evidence="1">Membrane</location>
        <topology evidence="1">Multi-pass membrane protein</topology>
    </subcellularLocation>
</comment>
<evidence type="ECO:0000313" key="7">
    <source>
        <dbReference type="EMBL" id="BAN21445.1"/>
    </source>
</evidence>
<feature type="transmembrane region" description="Helical" evidence="5">
    <location>
        <begin position="91"/>
        <end position="111"/>
    </location>
</feature>
<feature type="transmembrane region" description="Helical" evidence="5">
    <location>
        <begin position="157"/>
        <end position="180"/>
    </location>
</feature>
<dbReference type="PROSITE" id="PS50850">
    <property type="entry name" value="MFS"/>
    <property type="match status" value="1"/>
</dbReference>
<feature type="transmembrane region" description="Helical" evidence="5">
    <location>
        <begin position="186"/>
        <end position="205"/>
    </location>
</feature>
<feature type="transmembrane region" description="Helical" evidence="5">
    <location>
        <begin position="117"/>
        <end position="137"/>
    </location>
</feature>
<dbReference type="InterPro" id="IPR050382">
    <property type="entry name" value="MFS_Na/Anion_cotransporter"/>
</dbReference>
<organism evidence="7">
    <name type="scientific">Riptortus pedestris</name>
    <name type="common">Bean bug</name>
    <dbReference type="NCBI Taxonomy" id="329032"/>
    <lineage>
        <taxon>Eukaryota</taxon>
        <taxon>Metazoa</taxon>
        <taxon>Ecdysozoa</taxon>
        <taxon>Arthropoda</taxon>
        <taxon>Hexapoda</taxon>
        <taxon>Insecta</taxon>
        <taxon>Pterygota</taxon>
        <taxon>Neoptera</taxon>
        <taxon>Paraneoptera</taxon>
        <taxon>Hemiptera</taxon>
        <taxon>Heteroptera</taxon>
        <taxon>Panheteroptera</taxon>
        <taxon>Pentatomomorpha</taxon>
        <taxon>Coreoidea</taxon>
        <taxon>Alydidae</taxon>
        <taxon>Riptortus</taxon>
    </lineage>
</organism>